<dbReference type="Proteomes" id="UP000735302">
    <property type="component" value="Unassembled WGS sequence"/>
</dbReference>
<proteinExistence type="predicted"/>
<feature type="transmembrane region" description="Helical" evidence="1">
    <location>
        <begin position="42"/>
        <end position="63"/>
    </location>
</feature>
<evidence type="ECO:0000313" key="2">
    <source>
        <dbReference type="EMBL" id="GFN92628.1"/>
    </source>
</evidence>
<keyword evidence="1" id="KW-0472">Membrane</keyword>
<protein>
    <submittedName>
        <fullName evidence="2">Uncharacterized protein</fullName>
    </submittedName>
</protein>
<name>A0AAV3ZE08_9GAST</name>
<evidence type="ECO:0000313" key="3">
    <source>
        <dbReference type="Proteomes" id="UP000735302"/>
    </source>
</evidence>
<keyword evidence="1" id="KW-0812">Transmembrane</keyword>
<feature type="transmembrane region" description="Helical" evidence="1">
    <location>
        <begin position="83"/>
        <end position="102"/>
    </location>
</feature>
<organism evidence="2 3">
    <name type="scientific">Plakobranchus ocellatus</name>
    <dbReference type="NCBI Taxonomy" id="259542"/>
    <lineage>
        <taxon>Eukaryota</taxon>
        <taxon>Metazoa</taxon>
        <taxon>Spiralia</taxon>
        <taxon>Lophotrochozoa</taxon>
        <taxon>Mollusca</taxon>
        <taxon>Gastropoda</taxon>
        <taxon>Heterobranchia</taxon>
        <taxon>Euthyneura</taxon>
        <taxon>Panpulmonata</taxon>
        <taxon>Sacoglossa</taxon>
        <taxon>Placobranchoidea</taxon>
        <taxon>Plakobranchidae</taxon>
        <taxon>Plakobranchus</taxon>
    </lineage>
</organism>
<keyword evidence="1" id="KW-1133">Transmembrane helix</keyword>
<sequence>MTNAEPFCLFETSTIITSGMASKTELKPMDIDSIRPILSAEVYIALITFLSYAIPAAAMIGIVSNIPVIVTCTKIGFSEPINISFLALGISNLMASIVRFWGAI</sequence>
<evidence type="ECO:0000256" key="1">
    <source>
        <dbReference type="SAM" id="Phobius"/>
    </source>
</evidence>
<accession>A0AAV3ZE08</accession>
<dbReference type="AlphaFoldDB" id="A0AAV3ZE08"/>
<dbReference type="EMBL" id="BLXT01002259">
    <property type="protein sequence ID" value="GFN92628.1"/>
    <property type="molecule type" value="Genomic_DNA"/>
</dbReference>
<gene>
    <name evidence="2" type="ORF">PoB_001913400</name>
</gene>
<comment type="caution">
    <text evidence="2">The sequence shown here is derived from an EMBL/GenBank/DDBJ whole genome shotgun (WGS) entry which is preliminary data.</text>
</comment>
<keyword evidence="3" id="KW-1185">Reference proteome</keyword>
<reference evidence="2 3" key="1">
    <citation type="journal article" date="2021" name="Elife">
        <title>Chloroplast acquisition without the gene transfer in kleptoplastic sea slugs, Plakobranchus ocellatus.</title>
        <authorList>
            <person name="Maeda T."/>
            <person name="Takahashi S."/>
            <person name="Yoshida T."/>
            <person name="Shimamura S."/>
            <person name="Takaki Y."/>
            <person name="Nagai Y."/>
            <person name="Toyoda A."/>
            <person name="Suzuki Y."/>
            <person name="Arimoto A."/>
            <person name="Ishii H."/>
            <person name="Satoh N."/>
            <person name="Nishiyama T."/>
            <person name="Hasebe M."/>
            <person name="Maruyama T."/>
            <person name="Minagawa J."/>
            <person name="Obokata J."/>
            <person name="Shigenobu S."/>
        </authorList>
    </citation>
    <scope>NUCLEOTIDE SEQUENCE [LARGE SCALE GENOMIC DNA]</scope>
</reference>